<dbReference type="GO" id="GO:0006970">
    <property type="term" value="P:response to osmotic stress"/>
    <property type="evidence" value="ECO:0007669"/>
    <property type="project" value="UniProtKB-ARBA"/>
</dbReference>
<feature type="region of interest" description="Disordered" evidence="13">
    <location>
        <begin position="309"/>
        <end position="356"/>
    </location>
</feature>
<evidence type="ECO:0000256" key="2">
    <source>
        <dbReference type="ARBA" id="ARBA00008832"/>
    </source>
</evidence>
<evidence type="ECO:0000256" key="5">
    <source>
        <dbReference type="ARBA" id="ARBA00022553"/>
    </source>
</evidence>
<feature type="transmembrane region" description="Helical" evidence="14">
    <location>
        <begin position="162"/>
        <end position="184"/>
    </location>
</feature>
<feature type="compositionally biased region" description="Basic residues" evidence="13">
    <location>
        <begin position="31"/>
        <end position="40"/>
    </location>
</feature>
<dbReference type="AlphaFoldDB" id="A0A8S1F0D7"/>
<evidence type="ECO:0000256" key="13">
    <source>
        <dbReference type="SAM" id="MobiDB-lite"/>
    </source>
</evidence>
<feature type="compositionally biased region" description="Basic and acidic residues" evidence="13">
    <location>
        <begin position="341"/>
        <end position="356"/>
    </location>
</feature>
<evidence type="ECO:0000256" key="14">
    <source>
        <dbReference type="SAM" id="Phobius"/>
    </source>
</evidence>
<dbReference type="InterPro" id="IPR011009">
    <property type="entry name" value="Kinase-like_dom_sf"/>
</dbReference>
<keyword evidence="14" id="KW-0472">Membrane</keyword>
<comment type="cofactor">
    <cofactor evidence="1">
        <name>Mg(2+)</name>
        <dbReference type="ChEBI" id="CHEBI:18420"/>
    </cofactor>
</comment>
<evidence type="ECO:0000313" key="17">
    <source>
        <dbReference type="Proteomes" id="UP000494206"/>
    </source>
</evidence>
<dbReference type="PROSITE" id="PS50011">
    <property type="entry name" value="PROTEIN_KINASE_DOM"/>
    <property type="match status" value="1"/>
</dbReference>
<evidence type="ECO:0000256" key="7">
    <source>
        <dbReference type="ARBA" id="ARBA00022741"/>
    </source>
</evidence>
<dbReference type="EC" id="2.7.11.24" evidence="3"/>
<feature type="region of interest" description="Disordered" evidence="13">
    <location>
        <begin position="1"/>
        <end position="44"/>
    </location>
</feature>
<keyword evidence="17" id="KW-1185">Reference proteome</keyword>
<evidence type="ECO:0000313" key="16">
    <source>
        <dbReference type="EMBL" id="CAB3405896.1"/>
    </source>
</evidence>
<sequence length="732" mass="84665">MGSKRGRGASSSNQERTRTHLFFASQPERHQQKRKRRAQNKLHSTVKDKKDEMVQAGASEIDPLQWTGNQRVLHFGPMAQRDPYFYYYPKGWDILYPAQFGFFPYRTTKFRGSSSLVCCCAFGFFLLIGGILMTILGYKMLYDSPFWTWPYEQKIRPPPIQIAGPILCVLGVIFLLISLVYFLFTTKLCDISLHHTKKHEEPSRVTTITTHYMPLPPIFEKDPYQPLPPPAYPVLENRHASTNIVKPHDEKKLYPPVIPGCSTLSLHRRSPNNIFVASPYNTLRATSVARYQHAFSDSNSILENKYGSRTASMSSHLRRHSNDAGEVQSPTSAPPPTKRCHTNEEEKQTAEAHPMTDGRQYKFVAVHGIQYAIPEAYDVDETMVSDLGGGTYGNVIKVHAMCQDGKRRYMAIKKLRDPFYAPSQARRYFREIRLLQLIQHDSIIRAVDLYTPDDEHDFKDIYVVTEYAGNSLYRLLQQQREHNKTILTPAHVKFIIYQLLRALKYIHSANVIHRDLKPGNLALTVDCDLTVLDFGLARSLEKKDATLTQYVQTRWYRSPEVIYWNIDSYTTLADMWSVGCIAAELLTGIPLFPGEDVNMQYEMITQLCGSPDAELLDKIERGNSINMRMVVESYPHFTRKNFARHFQYADPPPEFIDFLEKILVLDPEKRMTVEEAIKHPYMKEYYEPDDEPRAPYIFHLDDGVEKTSDEWRKAIWNEITNFKRSKISPRFN</sequence>
<comment type="similarity">
    <text evidence="2">Belongs to the protein kinase superfamily. CMGC Ser/Thr protein kinase family. MAP kinase subfamily.</text>
</comment>
<dbReference type="Gene3D" id="1.10.510.10">
    <property type="entry name" value="Transferase(Phosphotransferase) domain 1"/>
    <property type="match status" value="1"/>
</dbReference>
<comment type="caution">
    <text evidence="16">The sequence shown here is derived from an EMBL/GenBank/DDBJ whole genome shotgun (WGS) entry which is preliminary data.</text>
</comment>
<dbReference type="EMBL" id="CADEPM010000005">
    <property type="protein sequence ID" value="CAB3405896.1"/>
    <property type="molecule type" value="Genomic_DNA"/>
</dbReference>
<keyword evidence="6" id="KW-0808">Transferase</keyword>
<feature type="domain" description="Protein kinase" evidence="15">
    <location>
        <begin position="381"/>
        <end position="682"/>
    </location>
</feature>
<dbReference type="GO" id="GO:0004707">
    <property type="term" value="F:MAP kinase activity"/>
    <property type="evidence" value="ECO:0007669"/>
    <property type="project" value="UniProtKB-EC"/>
</dbReference>
<dbReference type="Proteomes" id="UP000494206">
    <property type="component" value="Unassembled WGS sequence"/>
</dbReference>
<gene>
    <name evidence="16" type="ORF">CBOVIS_LOCUS8038</name>
</gene>
<keyword evidence="9 12" id="KW-0067">ATP-binding</keyword>
<dbReference type="PANTHER" id="PTHR24055">
    <property type="entry name" value="MITOGEN-ACTIVATED PROTEIN KINASE"/>
    <property type="match status" value="1"/>
</dbReference>
<dbReference type="InterPro" id="IPR050117">
    <property type="entry name" value="MAPK"/>
</dbReference>
<protein>
    <recommendedName>
        <fullName evidence="3">mitogen-activated protein kinase</fullName>
        <ecNumber evidence="3">2.7.11.24</ecNumber>
    </recommendedName>
</protein>
<keyword evidence="7 12" id="KW-0547">Nucleotide-binding</keyword>
<dbReference type="PROSITE" id="PS01351">
    <property type="entry name" value="MAPK"/>
    <property type="match status" value="1"/>
</dbReference>
<evidence type="ECO:0000256" key="12">
    <source>
        <dbReference type="PROSITE-ProRule" id="PRU10141"/>
    </source>
</evidence>
<evidence type="ECO:0000259" key="15">
    <source>
        <dbReference type="PROSITE" id="PS50011"/>
    </source>
</evidence>
<evidence type="ECO:0000256" key="10">
    <source>
        <dbReference type="ARBA" id="ARBA00047592"/>
    </source>
</evidence>
<dbReference type="FunFam" id="1.10.510.10:FF:000684">
    <property type="entry name" value="Mitogen-activated protein kinase"/>
    <property type="match status" value="1"/>
</dbReference>
<dbReference type="GO" id="GO:0005737">
    <property type="term" value="C:cytoplasm"/>
    <property type="evidence" value="ECO:0007669"/>
    <property type="project" value="UniProtKB-ARBA"/>
</dbReference>
<keyword evidence="14" id="KW-0812">Transmembrane</keyword>
<evidence type="ECO:0000256" key="8">
    <source>
        <dbReference type="ARBA" id="ARBA00022777"/>
    </source>
</evidence>
<accession>A0A8S1F0D7</accession>
<evidence type="ECO:0000256" key="3">
    <source>
        <dbReference type="ARBA" id="ARBA00012411"/>
    </source>
</evidence>
<dbReference type="InterPro" id="IPR000719">
    <property type="entry name" value="Prot_kinase_dom"/>
</dbReference>
<evidence type="ECO:0000256" key="4">
    <source>
        <dbReference type="ARBA" id="ARBA00022527"/>
    </source>
</evidence>
<keyword evidence="5" id="KW-0597">Phosphoprotein</keyword>
<dbReference type="GO" id="GO:0005524">
    <property type="term" value="F:ATP binding"/>
    <property type="evidence" value="ECO:0007669"/>
    <property type="project" value="UniProtKB-UniRule"/>
</dbReference>
<keyword evidence="14" id="KW-1133">Transmembrane helix</keyword>
<keyword evidence="4" id="KW-0723">Serine/threonine-protein kinase</keyword>
<evidence type="ECO:0000256" key="6">
    <source>
        <dbReference type="ARBA" id="ARBA00022679"/>
    </source>
</evidence>
<dbReference type="InterPro" id="IPR017441">
    <property type="entry name" value="Protein_kinase_ATP_BS"/>
</dbReference>
<dbReference type="Pfam" id="PF00069">
    <property type="entry name" value="Pkinase"/>
    <property type="match status" value="1"/>
</dbReference>
<comment type="catalytic activity">
    <reaction evidence="11">
        <text>L-seryl-[protein] + ATP = O-phospho-L-seryl-[protein] + ADP + H(+)</text>
        <dbReference type="Rhea" id="RHEA:17989"/>
        <dbReference type="Rhea" id="RHEA-COMP:9863"/>
        <dbReference type="Rhea" id="RHEA-COMP:11604"/>
        <dbReference type="ChEBI" id="CHEBI:15378"/>
        <dbReference type="ChEBI" id="CHEBI:29999"/>
        <dbReference type="ChEBI" id="CHEBI:30616"/>
        <dbReference type="ChEBI" id="CHEBI:83421"/>
        <dbReference type="ChEBI" id="CHEBI:456216"/>
        <dbReference type="EC" id="2.7.11.24"/>
    </reaction>
</comment>
<proteinExistence type="inferred from homology"/>
<name>A0A8S1F0D7_9PELO</name>
<dbReference type="OrthoDB" id="192887at2759"/>
<dbReference type="SUPFAM" id="SSF56112">
    <property type="entry name" value="Protein kinase-like (PK-like)"/>
    <property type="match status" value="1"/>
</dbReference>
<comment type="catalytic activity">
    <reaction evidence="10">
        <text>L-threonyl-[protein] + ATP = O-phospho-L-threonyl-[protein] + ADP + H(+)</text>
        <dbReference type="Rhea" id="RHEA:46608"/>
        <dbReference type="Rhea" id="RHEA-COMP:11060"/>
        <dbReference type="Rhea" id="RHEA-COMP:11605"/>
        <dbReference type="ChEBI" id="CHEBI:15378"/>
        <dbReference type="ChEBI" id="CHEBI:30013"/>
        <dbReference type="ChEBI" id="CHEBI:30616"/>
        <dbReference type="ChEBI" id="CHEBI:61977"/>
        <dbReference type="ChEBI" id="CHEBI:456216"/>
        <dbReference type="EC" id="2.7.11.24"/>
    </reaction>
</comment>
<reference evidence="16 17" key="1">
    <citation type="submission" date="2020-04" db="EMBL/GenBank/DDBJ databases">
        <authorList>
            <person name="Laetsch R D."/>
            <person name="Stevens L."/>
            <person name="Kumar S."/>
            <person name="Blaxter L. M."/>
        </authorList>
    </citation>
    <scope>NUCLEOTIDE SEQUENCE [LARGE SCALE GENOMIC DNA]</scope>
</reference>
<organism evidence="16 17">
    <name type="scientific">Caenorhabditis bovis</name>
    <dbReference type="NCBI Taxonomy" id="2654633"/>
    <lineage>
        <taxon>Eukaryota</taxon>
        <taxon>Metazoa</taxon>
        <taxon>Ecdysozoa</taxon>
        <taxon>Nematoda</taxon>
        <taxon>Chromadorea</taxon>
        <taxon>Rhabditida</taxon>
        <taxon>Rhabditina</taxon>
        <taxon>Rhabditomorpha</taxon>
        <taxon>Rhabditoidea</taxon>
        <taxon>Rhabditidae</taxon>
        <taxon>Peloderinae</taxon>
        <taxon>Caenorhabditis</taxon>
    </lineage>
</organism>
<evidence type="ECO:0000256" key="9">
    <source>
        <dbReference type="ARBA" id="ARBA00022840"/>
    </source>
</evidence>
<dbReference type="PROSITE" id="PS00107">
    <property type="entry name" value="PROTEIN_KINASE_ATP"/>
    <property type="match status" value="1"/>
</dbReference>
<evidence type="ECO:0000256" key="11">
    <source>
        <dbReference type="ARBA" id="ARBA00048312"/>
    </source>
</evidence>
<evidence type="ECO:0000256" key="1">
    <source>
        <dbReference type="ARBA" id="ARBA00001946"/>
    </source>
</evidence>
<keyword evidence="8" id="KW-0418">Kinase</keyword>
<feature type="binding site" evidence="12">
    <location>
        <position position="414"/>
    </location>
    <ligand>
        <name>ATP</name>
        <dbReference type="ChEBI" id="CHEBI:30616"/>
    </ligand>
</feature>
<dbReference type="SMART" id="SM00220">
    <property type="entry name" value="S_TKc"/>
    <property type="match status" value="1"/>
</dbReference>
<dbReference type="InterPro" id="IPR003527">
    <property type="entry name" value="MAP_kinase_CS"/>
</dbReference>
<feature type="transmembrane region" description="Helical" evidence="14">
    <location>
        <begin position="116"/>
        <end position="142"/>
    </location>
</feature>
<dbReference type="Gene3D" id="3.30.200.20">
    <property type="entry name" value="Phosphorylase Kinase, domain 1"/>
    <property type="match status" value="1"/>
</dbReference>